<gene>
    <name evidence="7" type="ORF">H4R20_000544</name>
</gene>
<dbReference type="PANTHER" id="PTHR24305:SF235">
    <property type="entry name" value="CYTOCHROME P450 MONOOXYGENASE APDB-RELATED"/>
    <property type="match status" value="1"/>
</dbReference>
<dbReference type="Proteomes" id="UP001140094">
    <property type="component" value="Unassembled WGS sequence"/>
</dbReference>
<evidence type="ECO:0000256" key="5">
    <source>
        <dbReference type="ARBA" id="ARBA00023004"/>
    </source>
</evidence>
<dbReference type="SUPFAM" id="SSF48264">
    <property type="entry name" value="Cytochrome P450"/>
    <property type="match status" value="1"/>
</dbReference>
<keyword evidence="8" id="KW-1185">Reference proteome</keyword>
<keyword evidence="3 6" id="KW-0479">Metal-binding</keyword>
<name>A0A9W8LWI7_9FUNG</name>
<evidence type="ECO:0000256" key="6">
    <source>
        <dbReference type="PIRSR" id="PIRSR602403-1"/>
    </source>
</evidence>
<proteinExistence type="inferred from homology"/>
<dbReference type="InterPro" id="IPR002403">
    <property type="entry name" value="Cyt_P450_E_grp-IV"/>
</dbReference>
<evidence type="ECO:0000256" key="4">
    <source>
        <dbReference type="ARBA" id="ARBA00023002"/>
    </source>
</evidence>
<dbReference type="GO" id="GO:0044550">
    <property type="term" value="P:secondary metabolite biosynthetic process"/>
    <property type="evidence" value="ECO:0007669"/>
    <property type="project" value="UniProtKB-ARBA"/>
</dbReference>
<feature type="binding site" description="axial binding residue" evidence="6">
    <location>
        <position position="480"/>
    </location>
    <ligand>
        <name>heme</name>
        <dbReference type="ChEBI" id="CHEBI:30413"/>
    </ligand>
    <ligandPart>
        <name>Fe</name>
        <dbReference type="ChEBI" id="CHEBI:18248"/>
    </ligandPart>
</feature>
<keyword evidence="5 6" id="KW-0408">Iron</keyword>
<comment type="caution">
    <text evidence="7">The sequence shown here is derived from an EMBL/GenBank/DDBJ whole genome shotgun (WGS) entry which is preliminary data.</text>
</comment>
<evidence type="ECO:0008006" key="9">
    <source>
        <dbReference type="Google" id="ProtNLM"/>
    </source>
</evidence>
<evidence type="ECO:0000256" key="2">
    <source>
        <dbReference type="ARBA" id="ARBA00010617"/>
    </source>
</evidence>
<dbReference type="InterPro" id="IPR036396">
    <property type="entry name" value="Cyt_P450_sf"/>
</dbReference>
<comment type="cofactor">
    <cofactor evidence="1 6">
        <name>heme</name>
        <dbReference type="ChEBI" id="CHEBI:30413"/>
    </cofactor>
</comment>
<dbReference type="InterPro" id="IPR001128">
    <property type="entry name" value="Cyt_P450"/>
</dbReference>
<evidence type="ECO:0000256" key="3">
    <source>
        <dbReference type="ARBA" id="ARBA00022723"/>
    </source>
</evidence>
<dbReference type="GO" id="GO:0005506">
    <property type="term" value="F:iron ion binding"/>
    <property type="evidence" value="ECO:0007669"/>
    <property type="project" value="InterPro"/>
</dbReference>
<dbReference type="Pfam" id="PF00067">
    <property type="entry name" value="p450"/>
    <property type="match status" value="1"/>
</dbReference>
<dbReference type="GO" id="GO:0004497">
    <property type="term" value="F:monooxygenase activity"/>
    <property type="evidence" value="ECO:0007669"/>
    <property type="project" value="InterPro"/>
</dbReference>
<keyword evidence="6" id="KW-0349">Heme</keyword>
<sequence>MVMDALIKSSAGQLAHVLRTLTLATGARNPVPPLSQRLAEAAQLLLRPSTIATALLAFIGYRAVQALFVSPLRRVPGPFLSRLSTLPSLFAGLTRSTNDDMIRDCEQYGSVFVMEPRKVAICDPEDCRQILGSYAFVKTEHYSNVSFMEPNIFLTRSAELNKQRRRQLGPALSMKGVRKMETSILAAGAQQLISKWDEAIENSASHKARVCYFNDLTLISFDIIASLGFGSVHRSLTTGDQTIGQWVEKTFALMITQMVLPIAKSWPLSGLVDYFLRDDVDDFFAFGRAAINMRKLELAKGIQPPADILQQFIDAEDPLNKVRMTSSQVLTETIMMLLSGADTTSTAMSWTIHILMLYPEHYQALIAQVRGAFSASDIITYDMARTQAPLLEACIYESLRICPVSTNLPRIVPKGGVTLKSGHFIPEGYSVAVSTAAANYHPDSWHDPHRFEPSRFLPSNPQCEANRKNLMSMSTGVRGCPGRHLAMIEMTTVLANILNKYDLELPADAIYTPLNKDSDSLPRIMPRTNLVAMIPKHPGRDCNVIISKRKDYL</sequence>
<dbReference type="PRINTS" id="PR00465">
    <property type="entry name" value="EP450IV"/>
</dbReference>
<dbReference type="OrthoDB" id="1470350at2759"/>
<dbReference type="EMBL" id="JANBUO010000018">
    <property type="protein sequence ID" value="KAJ2808899.1"/>
    <property type="molecule type" value="Genomic_DNA"/>
</dbReference>
<protein>
    <recommendedName>
        <fullName evidence="9">Cytochrome P450</fullName>
    </recommendedName>
</protein>
<evidence type="ECO:0000256" key="1">
    <source>
        <dbReference type="ARBA" id="ARBA00001971"/>
    </source>
</evidence>
<dbReference type="PRINTS" id="PR00385">
    <property type="entry name" value="P450"/>
</dbReference>
<evidence type="ECO:0000313" key="7">
    <source>
        <dbReference type="EMBL" id="KAJ2808899.1"/>
    </source>
</evidence>
<comment type="similarity">
    <text evidence="2">Belongs to the cytochrome P450 family.</text>
</comment>
<dbReference type="AlphaFoldDB" id="A0A9W8LWI7"/>
<reference evidence="7" key="1">
    <citation type="submission" date="2022-07" db="EMBL/GenBank/DDBJ databases">
        <title>Phylogenomic reconstructions and comparative analyses of Kickxellomycotina fungi.</title>
        <authorList>
            <person name="Reynolds N.K."/>
            <person name="Stajich J.E."/>
            <person name="Barry K."/>
            <person name="Grigoriev I.V."/>
            <person name="Crous P."/>
            <person name="Smith M.E."/>
        </authorList>
    </citation>
    <scope>NUCLEOTIDE SEQUENCE</scope>
    <source>
        <strain evidence="7">NRRL 1565</strain>
    </source>
</reference>
<keyword evidence="4" id="KW-0560">Oxidoreductase</keyword>
<dbReference type="GO" id="GO:0016705">
    <property type="term" value="F:oxidoreductase activity, acting on paired donors, with incorporation or reduction of molecular oxygen"/>
    <property type="evidence" value="ECO:0007669"/>
    <property type="project" value="InterPro"/>
</dbReference>
<accession>A0A9W8LWI7</accession>
<dbReference type="GO" id="GO:0020037">
    <property type="term" value="F:heme binding"/>
    <property type="evidence" value="ECO:0007669"/>
    <property type="project" value="InterPro"/>
</dbReference>
<dbReference type="Gene3D" id="1.10.630.10">
    <property type="entry name" value="Cytochrome P450"/>
    <property type="match status" value="1"/>
</dbReference>
<dbReference type="PANTHER" id="PTHR24305">
    <property type="entry name" value="CYTOCHROME P450"/>
    <property type="match status" value="1"/>
</dbReference>
<organism evidence="7 8">
    <name type="scientific">Coemansia guatemalensis</name>
    <dbReference type="NCBI Taxonomy" id="2761395"/>
    <lineage>
        <taxon>Eukaryota</taxon>
        <taxon>Fungi</taxon>
        <taxon>Fungi incertae sedis</taxon>
        <taxon>Zoopagomycota</taxon>
        <taxon>Kickxellomycotina</taxon>
        <taxon>Kickxellomycetes</taxon>
        <taxon>Kickxellales</taxon>
        <taxon>Kickxellaceae</taxon>
        <taxon>Coemansia</taxon>
    </lineage>
</organism>
<evidence type="ECO:0000313" key="8">
    <source>
        <dbReference type="Proteomes" id="UP001140094"/>
    </source>
</evidence>
<dbReference type="InterPro" id="IPR050121">
    <property type="entry name" value="Cytochrome_P450_monoxygenase"/>
</dbReference>